<feature type="domain" description="Glycosyl-hydrolase 97 C-terminal oligomerisation" evidence="9">
    <location>
        <begin position="533"/>
        <end position="626"/>
    </location>
</feature>
<dbReference type="PANTHER" id="PTHR35803:SF2">
    <property type="entry name" value="RETAINING ALPHA-GALACTOSIDASE"/>
    <property type="match status" value="1"/>
</dbReference>
<proteinExistence type="predicted"/>
<dbReference type="InterPro" id="IPR019563">
    <property type="entry name" value="GH97_catalytic"/>
</dbReference>
<keyword evidence="6" id="KW-0732">Signal</keyword>
<dbReference type="GO" id="GO:0016798">
    <property type="term" value="F:hydrolase activity, acting on glycosyl bonds"/>
    <property type="evidence" value="ECO:0007669"/>
    <property type="project" value="UniProtKB-KW"/>
</dbReference>
<dbReference type="Pfam" id="PF10566">
    <property type="entry name" value="Glyco_hydro_97"/>
    <property type="match status" value="1"/>
</dbReference>
<dbReference type="Gene3D" id="2.70.98.10">
    <property type="match status" value="1"/>
</dbReference>
<keyword evidence="5" id="KW-0326">Glycosidase</keyword>
<dbReference type="InterPro" id="IPR013785">
    <property type="entry name" value="Aldolase_TIM"/>
</dbReference>
<evidence type="ECO:0000256" key="1">
    <source>
        <dbReference type="ARBA" id="ARBA00001913"/>
    </source>
</evidence>
<dbReference type="InterPro" id="IPR013780">
    <property type="entry name" value="Glyco_hydro_b"/>
</dbReference>
<dbReference type="KEGG" id="phe:Phep_3590"/>
<keyword evidence="3" id="KW-0378">Hydrolase</keyword>
<dbReference type="CAZy" id="GH97">
    <property type="family name" value="Glycoside Hydrolase Family 97"/>
</dbReference>
<dbReference type="InterPro" id="IPR017853">
    <property type="entry name" value="GH"/>
</dbReference>
<comment type="subunit">
    <text evidence="2">Monomer.</text>
</comment>
<evidence type="ECO:0008006" key="12">
    <source>
        <dbReference type="Google" id="ProtNLM"/>
    </source>
</evidence>
<sequence>MRQMGKKIRITFGLVLCLTSCFMHSVRCAEKVLVLKSPSSSLTVRVFKGGDKGFFYTLSLKNRTLIHASHLGLSIAGRPFLNPAAKLKLISSNSIAESFSLLRHNYKVKNVSYKSYRIGIGKSLIEFAVFDQGCAIRYHLPAKQVHITAEQTSFVLDGSAGAWFFERTNNWKLKSYAGLWTETRIDSLDKISPTGPVQGKPVVAQLADKSYLFIAEAALQGYSGMRLKANKNSLTVDFTEGDKGFYVQPNQFPFTPWRIIGWAANLNELVNQPLVETLNANPDSALFKNTDYIMPGKSAWSWITKDGNYLDPVTEKSIIDAAARLNYTYTLIDDGWEEKWKQKWEVLKDLVEYGRKKKIKVWVWKDSKFLRDVVYRDAFLDTLGRLGVAGIKIDFMNSEAKELIDFETSFLKAAAKKKLMVNFHGCQTSTGEYRTYPNEMTREGIRGMELNIMNEPIPAWHNAALPFTRFIMGPADYTPGLFSKRGATTLTHQLALLYLFDSPFQCIAENPVTLLKDTLYRPILPLIRDLPTTWDSTLVLNGSRIGHCAIAAKKKGNDWYLAAINGLAAENSITLDLSFIKDLSAYTAIVICDAKGAFSASSVIPAMLDEKNISIPPAGGFVVHLKRKDK</sequence>
<dbReference type="STRING" id="485917.Phep_3590"/>
<dbReference type="InterPro" id="IPR014718">
    <property type="entry name" value="GH-type_carb-bd"/>
</dbReference>
<dbReference type="AlphaFoldDB" id="C6XTK3"/>
<dbReference type="HOGENOM" id="CLU_011166_1_1_10"/>
<dbReference type="PANTHER" id="PTHR35803">
    <property type="entry name" value="GLUCAN 1,4-ALPHA-GLUCOSIDASE SUSB-RELATED"/>
    <property type="match status" value="1"/>
</dbReference>
<organism evidence="10 11">
    <name type="scientific">Pedobacter heparinus (strain ATCC 13125 / DSM 2366 / CIP 104194 / JCM 7457 / NBRC 12017 / NCIMB 9290 / NRRL B-14731 / HIM 762-3)</name>
    <dbReference type="NCBI Taxonomy" id="485917"/>
    <lineage>
        <taxon>Bacteria</taxon>
        <taxon>Pseudomonadati</taxon>
        <taxon>Bacteroidota</taxon>
        <taxon>Sphingobacteriia</taxon>
        <taxon>Sphingobacteriales</taxon>
        <taxon>Sphingobacteriaceae</taxon>
        <taxon>Pedobacter</taxon>
    </lineage>
</organism>
<evidence type="ECO:0000259" key="9">
    <source>
        <dbReference type="Pfam" id="PF14509"/>
    </source>
</evidence>
<evidence type="ECO:0000256" key="4">
    <source>
        <dbReference type="ARBA" id="ARBA00022837"/>
    </source>
</evidence>
<name>C6XTK3_PEDHD</name>
<feature type="domain" description="Glycosyl-hydrolase 97 catalytic" evidence="7">
    <location>
        <begin position="313"/>
        <end position="445"/>
    </location>
</feature>
<dbReference type="Gene3D" id="3.20.20.70">
    <property type="entry name" value="Aldolase class I"/>
    <property type="match status" value="1"/>
</dbReference>
<gene>
    <name evidence="10" type="ordered locus">Phep_3590</name>
</gene>
<protein>
    <recommendedName>
        <fullName evidence="12">Glycoside hydrolase 97</fullName>
    </recommendedName>
</protein>
<dbReference type="Proteomes" id="UP000000852">
    <property type="component" value="Chromosome"/>
</dbReference>
<dbReference type="Pfam" id="PF14509">
    <property type="entry name" value="GH97_C"/>
    <property type="match status" value="1"/>
</dbReference>
<accession>C6XTK3</accession>
<evidence type="ECO:0000256" key="3">
    <source>
        <dbReference type="ARBA" id="ARBA00022801"/>
    </source>
</evidence>
<evidence type="ECO:0000256" key="6">
    <source>
        <dbReference type="SAM" id="SignalP"/>
    </source>
</evidence>
<keyword evidence="11" id="KW-1185">Reference proteome</keyword>
<dbReference type="SUPFAM" id="SSF51445">
    <property type="entry name" value="(Trans)glycosidases"/>
    <property type="match status" value="1"/>
</dbReference>
<feature type="chain" id="PRO_5002974245" description="Glycoside hydrolase 97" evidence="6">
    <location>
        <begin position="30"/>
        <end position="630"/>
    </location>
</feature>
<dbReference type="GO" id="GO:0030246">
    <property type="term" value="F:carbohydrate binding"/>
    <property type="evidence" value="ECO:0007669"/>
    <property type="project" value="InterPro"/>
</dbReference>
<evidence type="ECO:0000259" key="7">
    <source>
        <dbReference type="Pfam" id="PF10566"/>
    </source>
</evidence>
<dbReference type="eggNOG" id="COG1082">
    <property type="taxonomic scope" value="Bacteria"/>
</dbReference>
<evidence type="ECO:0000256" key="5">
    <source>
        <dbReference type="ARBA" id="ARBA00023295"/>
    </source>
</evidence>
<feature type="domain" description="Glycosyl-hydrolase 97 N-terminal" evidence="8">
    <location>
        <begin position="35"/>
        <end position="279"/>
    </location>
</feature>
<evidence type="ECO:0000259" key="8">
    <source>
        <dbReference type="Pfam" id="PF14508"/>
    </source>
</evidence>
<reference evidence="10 11" key="1">
    <citation type="journal article" date="2009" name="Stand. Genomic Sci.">
        <title>Complete genome sequence of Pedobacter heparinus type strain (HIM 762-3).</title>
        <authorList>
            <person name="Han C."/>
            <person name="Spring S."/>
            <person name="Lapidus A."/>
            <person name="Del Rio T.G."/>
            <person name="Tice H."/>
            <person name="Copeland A."/>
            <person name="Cheng J.F."/>
            <person name="Lucas S."/>
            <person name="Chen F."/>
            <person name="Nolan M."/>
            <person name="Bruce D."/>
            <person name="Goodwin L."/>
            <person name="Pitluck S."/>
            <person name="Ivanova N."/>
            <person name="Mavromatis K."/>
            <person name="Mikhailova N."/>
            <person name="Pati A."/>
            <person name="Chen A."/>
            <person name="Palaniappan K."/>
            <person name="Land M."/>
            <person name="Hauser L."/>
            <person name="Chang Y.J."/>
            <person name="Jeffries C.C."/>
            <person name="Saunders E."/>
            <person name="Chertkov O."/>
            <person name="Brettin T."/>
            <person name="Goker M."/>
            <person name="Rohde M."/>
            <person name="Bristow J."/>
            <person name="Eisen J.A."/>
            <person name="Markowitz V."/>
            <person name="Hugenholtz P."/>
            <person name="Kyrpides N.C."/>
            <person name="Klenk H.P."/>
            <person name="Detter J.C."/>
        </authorList>
    </citation>
    <scope>NUCLEOTIDE SEQUENCE [LARGE SCALE GENOMIC DNA]</scope>
    <source>
        <strain evidence="11">ATCC 13125 / DSM 2366 / CIP 104194 / JCM 7457 / NBRC 12017 / NCIMB 9290 / NRRL B-14731 / HIM 762-3</strain>
    </source>
</reference>
<dbReference type="InterPro" id="IPR029483">
    <property type="entry name" value="GH97_C"/>
</dbReference>
<dbReference type="Gene3D" id="2.60.40.1180">
    <property type="entry name" value="Golgi alpha-mannosidase II"/>
    <property type="match status" value="1"/>
</dbReference>
<dbReference type="Pfam" id="PF14508">
    <property type="entry name" value="GH97_N"/>
    <property type="match status" value="1"/>
</dbReference>
<dbReference type="InterPro" id="IPR029486">
    <property type="entry name" value="GH97_N"/>
</dbReference>
<evidence type="ECO:0000256" key="2">
    <source>
        <dbReference type="ARBA" id="ARBA00011245"/>
    </source>
</evidence>
<evidence type="ECO:0000313" key="10">
    <source>
        <dbReference type="EMBL" id="ACU05781.1"/>
    </source>
</evidence>
<dbReference type="InterPro" id="IPR052720">
    <property type="entry name" value="Glycosyl_hydrolase_97"/>
</dbReference>
<evidence type="ECO:0000313" key="11">
    <source>
        <dbReference type="Proteomes" id="UP000000852"/>
    </source>
</evidence>
<dbReference type="EMBL" id="CP001681">
    <property type="protein sequence ID" value="ACU05781.1"/>
    <property type="molecule type" value="Genomic_DNA"/>
</dbReference>
<feature type="signal peptide" evidence="6">
    <location>
        <begin position="1"/>
        <end position="29"/>
    </location>
</feature>
<keyword evidence="4" id="KW-0106">Calcium</keyword>
<comment type="cofactor">
    <cofactor evidence="1">
        <name>Ca(2+)</name>
        <dbReference type="ChEBI" id="CHEBI:29108"/>
    </cofactor>
</comment>